<comment type="caution">
    <text evidence="2">The sequence shown here is derived from an EMBL/GenBank/DDBJ whole genome shotgun (WGS) entry which is preliminary data.</text>
</comment>
<dbReference type="EMBL" id="JBHTBF010000003">
    <property type="protein sequence ID" value="MFC7318433.1"/>
    <property type="molecule type" value="Genomic_DNA"/>
</dbReference>
<protein>
    <recommendedName>
        <fullName evidence="1">DUF7344 domain-containing protein</fullName>
    </recommendedName>
</protein>
<dbReference type="RefSeq" id="WP_276305776.1">
    <property type="nucleotide sequence ID" value="NZ_CP119993.1"/>
</dbReference>
<feature type="domain" description="DUF7344" evidence="1">
    <location>
        <begin position="21"/>
        <end position="96"/>
    </location>
</feature>
<organism evidence="2 3">
    <name type="scientific">Halomarina halobia</name>
    <dbReference type="NCBI Taxonomy" id="3033386"/>
    <lineage>
        <taxon>Archaea</taxon>
        <taxon>Methanobacteriati</taxon>
        <taxon>Methanobacteriota</taxon>
        <taxon>Stenosarchaea group</taxon>
        <taxon>Halobacteria</taxon>
        <taxon>Halobacteriales</taxon>
        <taxon>Natronomonadaceae</taxon>
        <taxon>Halomarina</taxon>
    </lineage>
</organism>
<dbReference type="GeneID" id="79317387"/>
<reference evidence="2 3" key="1">
    <citation type="journal article" date="2019" name="Int. J. Syst. Evol. Microbiol.">
        <title>The Global Catalogue of Microorganisms (GCM) 10K type strain sequencing project: providing services to taxonomists for standard genome sequencing and annotation.</title>
        <authorList>
            <consortium name="The Broad Institute Genomics Platform"/>
            <consortium name="The Broad Institute Genome Sequencing Center for Infectious Disease"/>
            <person name="Wu L."/>
            <person name="Ma J."/>
        </authorList>
    </citation>
    <scope>NUCLEOTIDE SEQUENCE [LARGE SCALE GENOMIC DNA]</scope>
    <source>
        <strain evidence="2 3">PSR21</strain>
    </source>
</reference>
<keyword evidence="3" id="KW-1185">Reference proteome</keyword>
<dbReference type="InterPro" id="IPR055768">
    <property type="entry name" value="DUF7344"/>
</dbReference>
<dbReference type="AlphaFoldDB" id="A0ABD6AF58"/>
<evidence type="ECO:0000313" key="2">
    <source>
        <dbReference type="EMBL" id="MFC7318433.1"/>
    </source>
</evidence>
<accession>A0ABD6AF58</accession>
<proteinExistence type="predicted"/>
<gene>
    <name evidence="2" type="ORF">ACFQPE_16765</name>
</gene>
<sequence>MIDHARAVESGDGSIEELLGVLAAPRRRVVLAHVTERRAASLDELAAIVRSEERLGGRSSLDDEPTLRLLSEIRSVHVPALIDANLVEYDVEREVVIPTVTADLLFTCLEQVADDGHRGD</sequence>
<name>A0ABD6AF58_9EURY</name>
<dbReference type="Pfam" id="PF24035">
    <property type="entry name" value="DUF7344"/>
    <property type="match status" value="1"/>
</dbReference>
<evidence type="ECO:0000313" key="3">
    <source>
        <dbReference type="Proteomes" id="UP001596547"/>
    </source>
</evidence>
<dbReference type="Proteomes" id="UP001596547">
    <property type="component" value="Unassembled WGS sequence"/>
</dbReference>
<evidence type="ECO:0000259" key="1">
    <source>
        <dbReference type="Pfam" id="PF24035"/>
    </source>
</evidence>